<dbReference type="Gene3D" id="3.40.50.410">
    <property type="entry name" value="von Willebrand factor, type A domain"/>
    <property type="match status" value="1"/>
</dbReference>
<reference evidence="3" key="2">
    <citation type="submission" date="2020-09" db="EMBL/GenBank/DDBJ databases">
        <authorList>
            <person name="Sun Q."/>
            <person name="Zhou Y."/>
        </authorList>
    </citation>
    <scope>NUCLEOTIDE SEQUENCE</scope>
    <source>
        <strain evidence="3">CGMCC 1.12181</strain>
    </source>
</reference>
<dbReference type="SUPFAM" id="SSF53300">
    <property type="entry name" value="vWA-like"/>
    <property type="match status" value="1"/>
</dbReference>
<reference evidence="3" key="1">
    <citation type="journal article" date="2014" name="Int. J. Syst. Evol. Microbiol.">
        <title>Complete genome sequence of Corynebacterium casei LMG S-19264T (=DSM 44701T), isolated from a smear-ripened cheese.</title>
        <authorList>
            <consortium name="US DOE Joint Genome Institute (JGI-PGF)"/>
            <person name="Walter F."/>
            <person name="Albersmeier A."/>
            <person name="Kalinowski J."/>
            <person name="Ruckert C."/>
        </authorList>
    </citation>
    <scope>NUCLEOTIDE SEQUENCE</scope>
    <source>
        <strain evidence="3">CGMCC 1.12181</strain>
    </source>
</reference>
<dbReference type="InterPro" id="IPR036465">
    <property type="entry name" value="vWFA_dom_sf"/>
</dbReference>
<dbReference type="InterPro" id="IPR033881">
    <property type="entry name" value="vWA_BatA_type"/>
</dbReference>
<keyword evidence="1" id="KW-0812">Transmembrane</keyword>
<dbReference type="SMART" id="SM00327">
    <property type="entry name" value="VWA"/>
    <property type="match status" value="1"/>
</dbReference>
<keyword evidence="1" id="KW-0472">Membrane</keyword>
<dbReference type="PANTHER" id="PTHR22550:SF18">
    <property type="entry name" value="VWFA DOMAIN-CONTAINING PROTEIN"/>
    <property type="match status" value="1"/>
</dbReference>
<feature type="domain" description="VWFA" evidence="2">
    <location>
        <begin position="88"/>
        <end position="283"/>
    </location>
</feature>
<gene>
    <name evidence="3" type="ORF">GCM10011365_06060</name>
</gene>
<evidence type="ECO:0000313" key="3">
    <source>
        <dbReference type="EMBL" id="GGF87726.1"/>
    </source>
</evidence>
<feature type="transmembrane region" description="Helical" evidence="1">
    <location>
        <begin position="6"/>
        <end position="25"/>
    </location>
</feature>
<keyword evidence="1" id="KW-1133">Transmembrane helix</keyword>
<protein>
    <submittedName>
        <fullName evidence="3">VWA domain-containing protein</fullName>
    </submittedName>
</protein>
<keyword evidence="4" id="KW-1185">Reference proteome</keyword>
<dbReference type="EMBL" id="BMEO01000002">
    <property type="protein sequence ID" value="GGF87726.1"/>
    <property type="molecule type" value="Genomic_DNA"/>
</dbReference>
<dbReference type="CDD" id="cd01467">
    <property type="entry name" value="vWA_BatA_type"/>
    <property type="match status" value="1"/>
</dbReference>
<dbReference type="RefSeq" id="WP_188364199.1">
    <property type="nucleotide sequence ID" value="NZ_BAABJF010000032.1"/>
</dbReference>
<comment type="caution">
    <text evidence="3">The sequence shown here is derived from an EMBL/GenBank/DDBJ whole genome shotgun (WGS) entry which is preliminary data.</text>
</comment>
<accession>A0A917CIM5</accession>
<evidence type="ECO:0000256" key="1">
    <source>
        <dbReference type="SAM" id="Phobius"/>
    </source>
</evidence>
<dbReference type="PROSITE" id="PS50234">
    <property type="entry name" value="VWFA"/>
    <property type="match status" value="1"/>
</dbReference>
<dbReference type="Proteomes" id="UP000605253">
    <property type="component" value="Unassembled WGS sequence"/>
</dbReference>
<name>A0A917CIM5_9GAMM</name>
<dbReference type="Pfam" id="PF00092">
    <property type="entry name" value="VWA"/>
    <property type="match status" value="1"/>
</dbReference>
<feature type="transmembrane region" description="Helical" evidence="1">
    <location>
        <begin position="302"/>
        <end position="320"/>
    </location>
</feature>
<evidence type="ECO:0000313" key="4">
    <source>
        <dbReference type="Proteomes" id="UP000605253"/>
    </source>
</evidence>
<proteinExistence type="predicted"/>
<dbReference type="AlphaFoldDB" id="A0A917CIM5"/>
<evidence type="ECO:0000259" key="2">
    <source>
        <dbReference type="PROSITE" id="PS50234"/>
    </source>
</evidence>
<dbReference type="InterPro" id="IPR002035">
    <property type="entry name" value="VWF_A"/>
</dbReference>
<sequence length="325" mass="36460">MIEVLWPWVFVLLPLPIIMAVLPRVNSRQISTIRFPLFNRLTAEQQAKSGAHNLLKISAWLMWLALLTAAARPQWIGEAVALPVEGRDLMLAIDLSGSMEQQDMQLNGRPVDRLTALKKVAGDFIQRRQGDRLGLILFGERAYLQAPFTFDIQTVNRLLQEAAIGLAGKSTAIGDAIGLAVKKMRTMDSGNRVLILLTDGANTAGVITPLKAAQLAKAEDVKIYTIGFGAKEMIVNSFFGGQRRINPSSDLDEATMTRIAELTGGQYFRATNTRELEAIYDRLNELEPLTEEDRFYRPTRALYYWPLAIFAGLLLLTLWMQRRWL</sequence>
<organism evidence="3 4">
    <name type="scientific">Marinicella pacifica</name>
    <dbReference type="NCBI Taxonomy" id="1171543"/>
    <lineage>
        <taxon>Bacteria</taxon>
        <taxon>Pseudomonadati</taxon>
        <taxon>Pseudomonadota</taxon>
        <taxon>Gammaproteobacteria</taxon>
        <taxon>Lysobacterales</taxon>
        <taxon>Marinicellaceae</taxon>
        <taxon>Marinicella</taxon>
    </lineage>
</organism>
<dbReference type="InterPro" id="IPR050768">
    <property type="entry name" value="UPF0353/GerABKA_families"/>
</dbReference>
<dbReference type="PANTHER" id="PTHR22550">
    <property type="entry name" value="SPORE GERMINATION PROTEIN"/>
    <property type="match status" value="1"/>
</dbReference>